<keyword evidence="6" id="KW-0503">Monooxygenase</keyword>
<protein>
    <submittedName>
        <fullName evidence="8">Cytochrome P450</fullName>
    </submittedName>
</protein>
<dbReference type="Proteomes" id="UP000276232">
    <property type="component" value="Unassembled WGS sequence"/>
</dbReference>
<evidence type="ECO:0000256" key="5">
    <source>
        <dbReference type="ARBA" id="ARBA00023004"/>
    </source>
</evidence>
<dbReference type="EMBL" id="RJKN01000001">
    <property type="protein sequence ID" value="ROP45794.1"/>
    <property type="molecule type" value="Genomic_DNA"/>
</dbReference>
<dbReference type="Gene3D" id="1.10.630.10">
    <property type="entry name" value="Cytochrome P450"/>
    <property type="match status" value="1"/>
</dbReference>
<dbReference type="InParanoid" id="A0A3N1HTE3"/>
<keyword evidence="3" id="KW-0479">Metal-binding</keyword>
<evidence type="ECO:0000313" key="9">
    <source>
        <dbReference type="Proteomes" id="UP000276232"/>
    </source>
</evidence>
<name>A0A3N1HTE3_9ACTN</name>
<dbReference type="SUPFAM" id="SSF48264">
    <property type="entry name" value="Cytochrome P450"/>
    <property type="match status" value="1"/>
</dbReference>
<evidence type="ECO:0000313" key="8">
    <source>
        <dbReference type="EMBL" id="ROP45794.1"/>
    </source>
</evidence>
<dbReference type="InterPro" id="IPR001128">
    <property type="entry name" value="Cyt_P450"/>
</dbReference>
<evidence type="ECO:0000256" key="6">
    <source>
        <dbReference type="ARBA" id="ARBA00023033"/>
    </source>
</evidence>
<dbReference type="Pfam" id="PF00067">
    <property type="entry name" value="p450"/>
    <property type="match status" value="1"/>
</dbReference>
<reference evidence="8 9" key="1">
    <citation type="journal article" date="2015" name="Stand. Genomic Sci.">
        <title>Genomic Encyclopedia of Bacterial and Archaeal Type Strains, Phase III: the genomes of soil and plant-associated and newly described type strains.</title>
        <authorList>
            <person name="Whitman W.B."/>
            <person name="Woyke T."/>
            <person name="Klenk H.P."/>
            <person name="Zhou Y."/>
            <person name="Lilburn T.G."/>
            <person name="Beck B.J."/>
            <person name="De Vos P."/>
            <person name="Vandamme P."/>
            <person name="Eisen J.A."/>
            <person name="Garrity G."/>
            <person name="Hugenholtz P."/>
            <person name="Kyrpides N.C."/>
        </authorList>
    </citation>
    <scope>NUCLEOTIDE SEQUENCE [LARGE SCALE GENOMIC DNA]</scope>
    <source>
        <strain evidence="8 9">CECT 7306</strain>
    </source>
</reference>
<evidence type="ECO:0000256" key="2">
    <source>
        <dbReference type="ARBA" id="ARBA00022617"/>
    </source>
</evidence>
<keyword evidence="4" id="KW-0560">Oxidoreductase</keyword>
<dbReference type="InterPro" id="IPR050196">
    <property type="entry name" value="Cytochrome_P450_Monoox"/>
</dbReference>
<feature type="region of interest" description="Disordered" evidence="7">
    <location>
        <begin position="1"/>
        <end position="31"/>
    </location>
</feature>
<sequence length="495" mass="53485">MPPGVRVEEVSTPPTAPLPPADDARPRGPLPRRALRGLRRLVAALSRPPADDVPTASAADAARLLVGVLAPVAARGAIVRRPRVVALVARLDLDTRAVATVRRLRDTYGPDPVHVRVLGRSVVVPVEPEDVRRVLDGAPEPFSPASREKRGALSHFQPRGLLISSPADRRVRRPFNESVLDAGQPLHHLAGPFSAAVAEEARALSAEARADGALTWPHLSRAWWRAVRRVTLGDAARDDEQVTDDLQALRRRANWSGLVPVDHRTRERFLGRVRDYVDAAEPGSLAALVATTPARPGLAPHEQVPQWLFAFDAAAWASARALELLAAHPELARRVREEAPVPSTSPDAEVHRRPVVRSLLLESLRLWPTTPAVLRDTTAPTAWRTGSLPAGASVVVLAPFFHRDASRLPQAHRLAPELWLDDDGQEQPGAAVDWPLVPFSAGPGMCPGRGVVLLTTSTLLATLAADGWRPRTPRLRADAPLPGTLDPFALDLLPA</sequence>
<dbReference type="GO" id="GO:0016705">
    <property type="term" value="F:oxidoreductase activity, acting on paired donors, with incorporation or reduction of molecular oxygen"/>
    <property type="evidence" value="ECO:0007669"/>
    <property type="project" value="InterPro"/>
</dbReference>
<keyword evidence="9" id="KW-1185">Reference proteome</keyword>
<dbReference type="PANTHER" id="PTHR24291:SF50">
    <property type="entry name" value="BIFUNCTIONAL ALBAFLAVENONE MONOOXYGENASE_TERPENE SYNTHASE"/>
    <property type="match status" value="1"/>
</dbReference>
<dbReference type="AlphaFoldDB" id="A0A3N1HTE3"/>
<dbReference type="GO" id="GO:0020037">
    <property type="term" value="F:heme binding"/>
    <property type="evidence" value="ECO:0007669"/>
    <property type="project" value="InterPro"/>
</dbReference>
<dbReference type="PANTHER" id="PTHR24291">
    <property type="entry name" value="CYTOCHROME P450 FAMILY 4"/>
    <property type="match status" value="1"/>
</dbReference>
<gene>
    <name evidence="8" type="ORF">EDC03_0403</name>
</gene>
<proteinExistence type="inferred from homology"/>
<comment type="caution">
    <text evidence="8">The sequence shown here is derived from an EMBL/GenBank/DDBJ whole genome shotgun (WGS) entry which is preliminary data.</text>
</comment>
<keyword evidence="2" id="KW-0349">Heme</keyword>
<keyword evidence="5" id="KW-0408">Iron</keyword>
<comment type="similarity">
    <text evidence="1">Belongs to the cytochrome P450 family.</text>
</comment>
<evidence type="ECO:0000256" key="3">
    <source>
        <dbReference type="ARBA" id="ARBA00022723"/>
    </source>
</evidence>
<organism evidence="8 9">
    <name type="scientific">Pseudokineococcus lusitanus</name>
    <dbReference type="NCBI Taxonomy" id="763993"/>
    <lineage>
        <taxon>Bacteria</taxon>
        <taxon>Bacillati</taxon>
        <taxon>Actinomycetota</taxon>
        <taxon>Actinomycetes</taxon>
        <taxon>Kineosporiales</taxon>
        <taxon>Kineosporiaceae</taxon>
        <taxon>Pseudokineococcus</taxon>
    </lineage>
</organism>
<evidence type="ECO:0000256" key="7">
    <source>
        <dbReference type="SAM" id="MobiDB-lite"/>
    </source>
</evidence>
<accession>A0A3N1HTE3</accession>
<evidence type="ECO:0000256" key="1">
    <source>
        <dbReference type="ARBA" id="ARBA00010617"/>
    </source>
</evidence>
<dbReference type="GO" id="GO:0005506">
    <property type="term" value="F:iron ion binding"/>
    <property type="evidence" value="ECO:0007669"/>
    <property type="project" value="InterPro"/>
</dbReference>
<evidence type="ECO:0000256" key="4">
    <source>
        <dbReference type="ARBA" id="ARBA00023002"/>
    </source>
</evidence>
<dbReference type="InterPro" id="IPR036396">
    <property type="entry name" value="Cyt_P450_sf"/>
</dbReference>
<dbReference type="GO" id="GO:0004497">
    <property type="term" value="F:monooxygenase activity"/>
    <property type="evidence" value="ECO:0007669"/>
    <property type="project" value="UniProtKB-KW"/>
</dbReference>